<comment type="caution">
    <text evidence="8">The sequence shown here is derived from an EMBL/GenBank/DDBJ whole genome shotgun (WGS) entry which is preliminary data.</text>
</comment>
<keyword evidence="9" id="KW-1185">Reference proteome</keyword>
<feature type="compositionally biased region" description="Polar residues" evidence="7">
    <location>
        <begin position="208"/>
        <end position="219"/>
    </location>
</feature>
<evidence type="ECO:0000313" key="9">
    <source>
        <dbReference type="Proteomes" id="UP000825935"/>
    </source>
</evidence>
<evidence type="ECO:0000256" key="2">
    <source>
        <dbReference type="ARBA" id="ARBA00007526"/>
    </source>
</evidence>
<keyword evidence="5 6" id="KW-0539">Nucleus</keyword>
<comment type="similarity">
    <text evidence="2 6">Belongs to the Mediator complex subunit 6 family.</text>
</comment>
<feature type="compositionally biased region" description="Pro residues" evidence="7">
    <location>
        <begin position="192"/>
        <end position="201"/>
    </location>
</feature>
<proteinExistence type="inferred from homology"/>
<dbReference type="InterPro" id="IPR007018">
    <property type="entry name" value="Mediator_Med6"/>
</dbReference>
<evidence type="ECO:0000256" key="3">
    <source>
        <dbReference type="ARBA" id="ARBA00023015"/>
    </source>
</evidence>
<dbReference type="Proteomes" id="UP000825935">
    <property type="component" value="Chromosome 11"/>
</dbReference>
<dbReference type="PANTHER" id="PTHR13104">
    <property type="entry name" value="MED-6-RELATED"/>
    <property type="match status" value="1"/>
</dbReference>
<dbReference type="OrthoDB" id="344220at2759"/>
<feature type="region of interest" description="Disordered" evidence="7">
    <location>
        <begin position="189"/>
        <end position="257"/>
    </location>
</feature>
<evidence type="ECO:0000256" key="1">
    <source>
        <dbReference type="ARBA" id="ARBA00004123"/>
    </source>
</evidence>
<evidence type="ECO:0000313" key="8">
    <source>
        <dbReference type="EMBL" id="KAH7425086.1"/>
    </source>
</evidence>
<evidence type="ECO:0000256" key="7">
    <source>
        <dbReference type="SAM" id="MobiDB-lite"/>
    </source>
</evidence>
<reference evidence="8" key="1">
    <citation type="submission" date="2021-08" db="EMBL/GenBank/DDBJ databases">
        <title>WGS assembly of Ceratopteris richardii.</title>
        <authorList>
            <person name="Marchant D.B."/>
            <person name="Chen G."/>
            <person name="Jenkins J."/>
            <person name="Shu S."/>
            <person name="Leebens-Mack J."/>
            <person name="Grimwood J."/>
            <person name="Schmutz J."/>
            <person name="Soltis P."/>
            <person name="Soltis D."/>
            <person name="Chen Z.-H."/>
        </authorList>
    </citation>
    <scope>NUCLEOTIDE SEQUENCE</scope>
    <source>
        <strain evidence="8">Whitten #5841</strain>
        <tissue evidence="8">Leaf</tissue>
    </source>
</reference>
<comment type="subcellular location">
    <subcellularLocation>
        <location evidence="1 6">Nucleus</location>
    </subcellularLocation>
</comment>
<comment type="subunit">
    <text evidence="6">Component of the Mediator complex.</text>
</comment>
<dbReference type="AlphaFoldDB" id="A0A8T2TTL6"/>
<accession>A0A8T2TTL6</accession>
<dbReference type="GO" id="GO:0003712">
    <property type="term" value="F:transcription coregulator activity"/>
    <property type="evidence" value="ECO:0007669"/>
    <property type="project" value="InterPro"/>
</dbReference>
<feature type="compositionally biased region" description="Basic and acidic residues" evidence="7">
    <location>
        <begin position="149"/>
        <end position="169"/>
    </location>
</feature>
<keyword evidence="3 6" id="KW-0805">Transcription regulation</keyword>
<name>A0A8T2TTL6_CERRI</name>
<dbReference type="EMBL" id="CM035416">
    <property type="protein sequence ID" value="KAH7425086.1"/>
    <property type="molecule type" value="Genomic_DNA"/>
</dbReference>
<comment type="function">
    <text evidence="6">Component of the Mediator complex, a coactivator involved in the regulated transcription of nearly all RNA polymerase II-dependent genes. Mediator functions as a bridge to convey information from gene-specific regulatory proteins to the basal RNA polymerase II transcription machinery. Mediator is recruited to promoters by direct interactions with regulatory proteins and serves as a scaffold for the assembly of a functional preinitiation complex with RNA polymerase II and the general transcription factors.</text>
</comment>
<feature type="region of interest" description="Disordered" evidence="7">
    <location>
        <begin position="149"/>
        <end position="172"/>
    </location>
</feature>
<keyword evidence="6" id="KW-0010">Activator</keyword>
<gene>
    <name evidence="6" type="primary">MED6</name>
    <name evidence="8" type="ORF">KP509_11G039300</name>
</gene>
<evidence type="ECO:0000256" key="4">
    <source>
        <dbReference type="ARBA" id="ARBA00023163"/>
    </source>
</evidence>
<protein>
    <recommendedName>
        <fullName evidence="6">Mediator of RNA polymerase II transcription subunit 6</fullName>
    </recommendedName>
    <alternativeName>
        <fullName evidence="6">Mediator complex subunit 6</fullName>
    </alternativeName>
</protein>
<keyword evidence="4 6" id="KW-0804">Transcription</keyword>
<evidence type="ECO:0000256" key="5">
    <source>
        <dbReference type="ARBA" id="ARBA00023242"/>
    </source>
</evidence>
<dbReference type="InterPro" id="IPR038566">
    <property type="entry name" value="Mediator_Med6_sf"/>
</dbReference>
<dbReference type="OMA" id="KKDMKPP"/>
<sequence>MSAGEGGPPGTELTGISFRDQLWLNSFPLERGLVFDYFANSPFYDRSCNNEQLRMRSIHPLDVSHLSKMTGIEYMLYEVQEPNLFVFRKQKRESPEKVMAISGYYILDGSIYQAPNIHNVIGSRVVRVAYYISKAFAEASAKLEKVGYEHETEGSKSESKGGEDGRKQSDMLNMKEVFRVDQILANVRRKLPPAPPPPLPMPIVGADNGSSAAATNEGGQVQGAPSGVQDASTSGKQILKASPAEQPAAKRIKTERA</sequence>
<organism evidence="8 9">
    <name type="scientific">Ceratopteris richardii</name>
    <name type="common">Triangle waterfern</name>
    <dbReference type="NCBI Taxonomy" id="49495"/>
    <lineage>
        <taxon>Eukaryota</taxon>
        <taxon>Viridiplantae</taxon>
        <taxon>Streptophyta</taxon>
        <taxon>Embryophyta</taxon>
        <taxon>Tracheophyta</taxon>
        <taxon>Polypodiopsida</taxon>
        <taxon>Polypodiidae</taxon>
        <taxon>Polypodiales</taxon>
        <taxon>Pteridineae</taxon>
        <taxon>Pteridaceae</taxon>
        <taxon>Parkerioideae</taxon>
        <taxon>Ceratopteris</taxon>
    </lineage>
</organism>
<dbReference type="GO" id="GO:0016592">
    <property type="term" value="C:mediator complex"/>
    <property type="evidence" value="ECO:0007669"/>
    <property type="project" value="InterPro"/>
</dbReference>
<dbReference type="Pfam" id="PF04934">
    <property type="entry name" value="Med6"/>
    <property type="match status" value="1"/>
</dbReference>
<dbReference type="Gene3D" id="3.10.450.580">
    <property type="entry name" value="Mediator complex, subunit Med6"/>
    <property type="match status" value="1"/>
</dbReference>
<evidence type="ECO:0000256" key="6">
    <source>
        <dbReference type="RuleBase" id="RU364143"/>
    </source>
</evidence>
<dbReference type="GO" id="GO:0006357">
    <property type="term" value="P:regulation of transcription by RNA polymerase II"/>
    <property type="evidence" value="ECO:0007669"/>
    <property type="project" value="InterPro"/>
</dbReference>